<evidence type="ECO:0000313" key="3">
    <source>
        <dbReference type="Proteomes" id="UP000243579"/>
    </source>
</evidence>
<evidence type="ECO:0000313" key="2">
    <source>
        <dbReference type="EMBL" id="OQR83126.1"/>
    </source>
</evidence>
<comment type="caution">
    <text evidence="2">The sequence shown here is derived from an EMBL/GenBank/DDBJ whole genome shotgun (WGS) entry which is preliminary data.</text>
</comment>
<dbReference type="STRING" id="1202772.A0A1V9YBQ8"/>
<keyword evidence="3" id="KW-1185">Reference proteome</keyword>
<dbReference type="AlphaFoldDB" id="A0A1V9YBQ8"/>
<name>A0A1V9YBQ8_ACHHY</name>
<protein>
    <submittedName>
        <fullName evidence="2">Uncharacterized protein</fullName>
    </submittedName>
</protein>
<feature type="non-terminal residue" evidence="2">
    <location>
        <position position="184"/>
    </location>
</feature>
<gene>
    <name evidence="2" type="ORF">ACHHYP_15071</name>
</gene>
<sequence>AASYGANRYGGDHKSPSVTLSATPRTPGRPYWRLPRELLDDPAVVAAIQADAADLLRRMTTTPDANCGAMWYGWLKRVKRNLERCHRRLLLHTNATLHALRMQVAHAQLAYEHTGDGHEAIAVAQLALDTATQEHRQFQFDTQFDFHANSIERGTGHFSRRPQGMKVVLDRVNIDGGVATAAPR</sequence>
<feature type="region of interest" description="Disordered" evidence="1">
    <location>
        <begin position="1"/>
        <end position="26"/>
    </location>
</feature>
<dbReference type="Proteomes" id="UP000243579">
    <property type="component" value="Unassembled WGS sequence"/>
</dbReference>
<organism evidence="2 3">
    <name type="scientific">Achlya hypogyna</name>
    <name type="common">Oomycete</name>
    <name type="synonym">Protoachlya hypogyna</name>
    <dbReference type="NCBI Taxonomy" id="1202772"/>
    <lineage>
        <taxon>Eukaryota</taxon>
        <taxon>Sar</taxon>
        <taxon>Stramenopiles</taxon>
        <taxon>Oomycota</taxon>
        <taxon>Saprolegniomycetes</taxon>
        <taxon>Saprolegniales</taxon>
        <taxon>Achlyaceae</taxon>
        <taxon>Achlya</taxon>
    </lineage>
</organism>
<accession>A0A1V9YBQ8</accession>
<proteinExistence type="predicted"/>
<evidence type="ECO:0000256" key="1">
    <source>
        <dbReference type="SAM" id="MobiDB-lite"/>
    </source>
</evidence>
<feature type="non-terminal residue" evidence="2">
    <location>
        <position position="1"/>
    </location>
</feature>
<reference evidence="2 3" key="1">
    <citation type="journal article" date="2014" name="Genome Biol. Evol.">
        <title>The secreted proteins of Achlya hypogyna and Thraustotheca clavata identify the ancestral oomycete secretome and reveal gene acquisitions by horizontal gene transfer.</title>
        <authorList>
            <person name="Misner I."/>
            <person name="Blouin N."/>
            <person name="Leonard G."/>
            <person name="Richards T.A."/>
            <person name="Lane C.E."/>
        </authorList>
    </citation>
    <scope>NUCLEOTIDE SEQUENCE [LARGE SCALE GENOMIC DNA]</scope>
    <source>
        <strain evidence="2 3">ATCC 48635</strain>
    </source>
</reference>
<dbReference type="EMBL" id="JNBR01002311">
    <property type="protein sequence ID" value="OQR83126.1"/>
    <property type="molecule type" value="Genomic_DNA"/>
</dbReference>